<dbReference type="EC" id="3.4.19.12" evidence="2"/>
<dbReference type="InterPro" id="IPR028889">
    <property type="entry name" value="USP"/>
</dbReference>
<comment type="catalytic activity">
    <reaction evidence="1">
        <text>Thiol-dependent hydrolysis of ester, thioester, amide, peptide and isopeptide bonds formed by the C-terminal Gly of ubiquitin (a 76-residue protein attached to proteins as an intracellular targeting signal).</text>
        <dbReference type="EC" id="3.4.19.12"/>
    </reaction>
</comment>
<accession>A0A915NDP2</accession>
<dbReference type="PANTHER" id="PTHR21646">
    <property type="entry name" value="UBIQUITIN CARBOXYL-TERMINAL HYDROLASE"/>
    <property type="match status" value="1"/>
</dbReference>
<dbReference type="PROSITE" id="PS50235">
    <property type="entry name" value="USP_3"/>
    <property type="match status" value="1"/>
</dbReference>
<evidence type="ECO:0000313" key="4">
    <source>
        <dbReference type="Proteomes" id="UP000887560"/>
    </source>
</evidence>
<reference evidence="5" key="1">
    <citation type="submission" date="2022-11" db="UniProtKB">
        <authorList>
            <consortium name="WormBaseParasite"/>
        </authorList>
    </citation>
    <scope>IDENTIFICATION</scope>
</reference>
<dbReference type="SUPFAM" id="SSF54001">
    <property type="entry name" value="Cysteine proteinases"/>
    <property type="match status" value="1"/>
</dbReference>
<evidence type="ECO:0000313" key="5">
    <source>
        <dbReference type="WBParaSite" id="scf7180000417476.g1308"/>
    </source>
</evidence>
<keyword evidence="4" id="KW-1185">Reference proteome</keyword>
<organism evidence="4 5">
    <name type="scientific">Meloidogyne floridensis</name>
    <dbReference type="NCBI Taxonomy" id="298350"/>
    <lineage>
        <taxon>Eukaryota</taxon>
        <taxon>Metazoa</taxon>
        <taxon>Ecdysozoa</taxon>
        <taxon>Nematoda</taxon>
        <taxon>Chromadorea</taxon>
        <taxon>Rhabditida</taxon>
        <taxon>Tylenchina</taxon>
        <taxon>Tylenchomorpha</taxon>
        <taxon>Tylenchoidea</taxon>
        <taxon>Meloidogynidae</taxon>
        <taxon>Meloidogyninae</taxon>
        <taxon>Meloidogyne</taxon>
    </lineage>
</organism>
<dbReference type="GO" id="GO:0016579">
    <property type="term" value="P:protein deubiquitination"/>
    <property type="evidence" value="ECO:0007669"/>
    <property type="project" value="InterPro"/>
</dbReference>
<feature type="domain" description="USP" evidence="3">
    <location>
        <begin position="52"/>
        <end position="202"/>
    </location>
</feature>
<dbReference type="GO" id="GO:0004843">
    <property type="term" value="F:cysteine-type deubiquitinase activity"/>
    <property type="evidence" value="ECO:0007669"/>
    <property type="project" value="UniProtKB-EC"/>
</dbReference>
<evidence type="ECO:0000256" key="1">
    <source>
        <dbReference type="ARBA" id="ARBA00000707"/>
    </source>
</evidence>
<proteinExistence type="predicted"/>
<protein>
    <recommendedName>
        <fullName evidence="2">ubiquitinyl hydrolase 1</fullName>
        <ecNumber evidence="2">3.4.19.12</ecNumber>
    </recommendedName>
</protein>
<dbReference type="InterPro" id="IPR038765">
    <property type="entry name" value="Papain-like_cys_pep_sf"/>
</dbReference>
<dbReference type="Proteomes" id="UP000887560">
    <property type="component" value="Unplaced"/>
</dbReference>
<name>A0A915NDP2_9BILA</name>
<dbReference type="WBParaSite" id="scf7180000417476.g1308">
    <property type="protein sequence ID" value="scf7180000417476.g1308"/>
    <property type="gene ID" value="scf7180000417476.g1308"/>
</dbReference>
<evidence type="ECO:0000259" key="3">
    <source>
        <dbReference type="PROSITE" id="PS50235"/>
    </source>
</evidence>
<dbReference type="AlphaFoldDB" id="A0A915NDP2"/>
<sequence>MTSTYCGKIDVNSYSAEIRYNAVYNLVIDEINKLSYQHMKVRHRPTPKLGQTGLSNRINSCFVNAILQCLFNTNKLCKLFESRAIERHINIKNQGTSKGALSASLSAYMNAYWSGQFSFLNTNRFLDIVSSFVQAEYDGNSQQDWHQFLIWFLIKFAADTNKGYEELSTNLETYSNAHLTENGLDYTTKQNRISSHRFGHFY</sequence>
<dbReference type="Gene3D" id="3.90.70.10">
    <property type="entry name" value="Cysteine proteinases"/>
    <property type="match status" value="1"/>
</dbReference>
<dbReference type="InterPro" id="IPR050185">
    <property type="entry name" value="Ub_carboxyl-term_hydrolase"/>
</dbReference>
<dbReference type="InterPro" id="IPR001394">
    <property type="entry name" value="Peptidase_C19_UCH"/>
</dbReference>
<evidence type="ECO:0000256" key="2">
    <source>
        <dbReference type="ARBA" id="ARBA00012759"/>
    </source>
</evidence>
<dbReference type="Pfam" id="PF00443">
    <property type="entry name" value="UCH"/>
    <property type="match status" value="1"/>
</dbReference>